<sequence>LPHQLEAVYNYILPRPNIRFLIADDPGAGKTIMAGLVLKELKYRKLINRILIVSPGHLIYKWMRELKDRFSENFTIVNRQHLKNYWNQNVWRKDKQILTSMDFLKQKEIRKLIGNEKWDLIIVDEAHKMSARLSGTKIEKTQRYLLGEILSRNSTHYLFLTATPHRGDINNFSLFLSLLEPEMFSPSKGFQLDNQIKYLQNEENAILIRRLKENMVDFNGNSLFPDRYPNTI</sequence>
<dbReference type="GO" id="GO:0004386">
    <property type="term" value="F:helicase activity"/>
    <property type="evidence" value="ECO:0007669"/>
    <property type="project" value="UniProtKB-KW"/>
</dbReference>
<dbReference type="SMART" id="SM00487">
    <property type="entry name" value="DEXDc"/>
    <property type="match status" value="1"/>
</dbReference>
<dbReference type="InterPro" id="IPR057342">
    <property type="entry name" value="DEXDc_RapA"/>
</dbReference>
<reference evidence="2" key="1">
    <citation type="journal article" date="2014" name="Front. Microbiol.">
        <title>High frequency of phylogenetically diverse reductive dehalogenase-homologous genes in deep subseafloor sedimentary metagenomes.</title>
        <authorList>
            <person name="Kawai M."/>
            <person name="Futagami T."/>
            <person name="Toyoda A."/>
            <person name="Takaki Y."/>
            <person name="Nishi S."/>
            <person name="Hori S."/>
            <person name="Arai W."/>
            <person name="Tsubouchi T."/>
            <person name="Morono Y."/>
            <person name="Uchiyama I."/>
            <person name="Ito T."/>
            <person name="Fujiyama A."/>
            <person name="Inagaki F."/>
            <person name="Takami H."/>
        </authorList>
    </citation>
    <scope>NUCLEOTIDE SEQUENCE</scope>
    <source>
        <strain evidence="2">Expedition CK06-06</strain>
    </source>
</reference>
<organism evidence="2">
    <name type="scientific">marine sediment metagenome</name>
    <dbReference type="NCBI Taxonomy" id="412755"/>
    <lineage>
        <taxon>unclassified sequences</taxon>
        <taxon>metagenomes</taxon>
        <taxon>ecological metagenomes</taxon>
    </lineage>
</organism>
<dbReference type="PROSITE" id="PS51192">
    <property type="entry name" value="HELICASE_ATP_BIND_1"/>
    <property type="match status" value="1"/>
</dbReference>
<dbReference type="PANTHER" id="PTHR10799">
    <property type="entry name" value="SNF2/RAD54 HELICASE FAMILY"/>
    <property type="match status" value="1"/>
</dbReference>
<dbReference type="GO" id="GO:0005524">
    <property type="term" value="F:ATP binding"/>
    <property type="evidence" value="ECO:0007669"/>
    <property type="project" value="UniProtKB-KW"/>
</dbReference>
<dbReference type="CDD" id="cd18011">
    <property type="entry name" value="DEXDc_RapA"/>
    <property type="match status" value="1"/>
</dbReference>
<dbReference type="SUPFAM" id="SSF52540">
    <property type="entry name" value="P-loop containing nucleoside triphosphate hydrolases"/>
    <property type="match status" value="1"/>
</dbReference>
<feature type="non-terminal residue" evidence="2">
    <location>
        <position position="1"/>
    </location>
</feature>
<dbReference type="InterPro" id="IPR014001">
    <property type="entry name" value="Helicase_ATP-bd"/>
</dbReference>
<proteinExistence type="predicted"/>
<name>X1IAJ9_9ZZZZ</name>
<dbReference type="InterPro" id="IPR000330">
    <property type="entry name" value="SNF2_N"/>
</dbReference>
<comment type="caution">
    <text evidence="2">The sequence shown here is derived from an EMBL/GenBank/DDBJ whole genome shotgun (WGS) entry which is preliminary data.</text>
</comment>
<dbReference type="AlphaFoldDB" id="X1IAJ9"/>
<dbReference type="EMBL" id="BARU01040539">
    <property type="protein sequence ID" value="GAH78727.1"/>
    <property type="molecule type" value="Genomic_DNA"/>
</dbReference>
<dbReference type="InterPro" id="IPR027417">
    <property type="entry name" value="P-loop_NTPase"/>
</dbReference>
<feature type="domain" description="Helicase ATP-binding" evidence="1">
    <location>
        <begin position="11"/>
        <end position="182"/>
    </location>
</feature>
<accession>X1IAJ9</accession>
<dbReference type="InterPro" id="IPR038718">
    <property type="entry name" value="SNF2-like_sf"/>
</dbReference>
<gene>
    <name evidence="2" type="ORF">S03H2_62657</name>
</gene>
<protein>
    <recommendedName>
        <fullName evidence="1">Helicase ATP-binding domain-containing protein</fullName>
    </recommendedName>
</protein>
<evidence type="ECO:0000313" key="2">
    <source>
        <dbReference type="EMBL" id="GAH78727.1"/>
    </source>
</evidence>
<evidence type="ECO:0000259" key="1">
    <source>
        <dbReference type="PROSITE" id="PS51192"/>
    </source>
</evidence>
<dbReference type="Pfam" id="PF00176">
    <property type="entry name" value="SNF2-rel_dom"/>
    <property type="match status" value="1"/>
</dbReference>
<feature type="non-terminal residue" evidence="2">
    <location>
        <position position="232"/>
    </location>
</feature>
<dbReference type="Gene3D" id="3.40.50.10810">
    <property type="entry name" value="Tandem AAA-ATPase domain"/>
    <property type="match status" value="1"/>
</dbReference>